<dbReference type="InterPro" id="IPR001544">
    <property type="entry name" value="Aminotrans_IV"/>
</dbReference>
<keyword evidence="6 10" id="KW-0808">Transferase</keyword>
<comment type="pathway">
    <text evidence="3 10">Amino-acid biosynthesis; L-leucine biosynthesis; L-leucine from 3-methyl-2-oxobutanoate: step 4/4.</text>
</comment>
<evidence type="ECO:0000256" key="6">
    <source>
        <dbReference type="ARBA" id="ARBA00022679"/>
    </source>
</evidence>
<dbReference type="InterPro" id="IPR050571">
    <property type="entry name" value="Class-IV_PLP-Dep_Aminotrnsfr"/>
</dbReference>
<comment type="cofactor">
    <cofactor evidence="10">
        <name>pyridoxal 5'-phosphate</name>
        <dbReference type="ChEBI" id="CHEBI:597326"/>
    </cofactor>
</comment>
<dbReference type="NCBIfam" id="TIGR01122">
    <property type="entry name" value="ilvE_I"/>
    <property type="match status" value="1"/>
</dbReference>
<name>A0ABW8D1F0_STRBI</name>
<evidence type="ECO:0000256" key="3">
    <source>
        <dbReference type="ARBA" id="ARBA00005072"/>
    </source>
</evidence>
<comment type="pathway">
    <text evidence="1 10">Amino-acid biosynthesis; L-isoleucine biosynthesis; L-isoleucine from 2-oxobutanoate: step 4/4.</text>
</comment>
<dbReference type="InterPro" id="IPR043131">
    <property type="entry name" value="BCAT-like_N"/>
</dbReference>
<reference evidence="11 12" key="1">
    <citation type="submission" date="2024-10" db="EMBL/GenBank/DDBJ databases">
        <title>The Natural Products Discovery Center: Release of the First 8490 Sequenced Strains for Exploring Actinobacteria Biosynthetic Diversity.</title>
        <authorList>
            <person name="Kalkreuter E."/>
            <person name="Kautsar S.A."/>
            <person name="Yang D."/>
            <person name="Bader C.D."/>
            <person name="Teijaro C.N."/>
            <person name="Fluegel L."/>
            <person name="Davis C.M."/>
            <person name="Simpson J.R."/>
            <person name="Lauterbach L."/>
            <person name="Steele A.D."/>
            <person name="Gui C."/>
            <person name="Meng S."/>
            <person name="Li G."/>
            <person name="Viehrig K."/>
            <person name="Ye F."/>
            <person name="Su P."/>
            <person name="Kiefer A.F."/>
            <person name="Nichols A."/>
            <person name="Cepeda A.J."/>
            <person name="Yan W."/>
            <person name="Fan B."/>
            <person name="Jiang Y."/>
            <person name="Adhikari A."/>
            <person name="Zheng C.-J."/>
            <person name="Schuster L."/>
            <person name="Cowan T.M."/>
            <person name="Smanski M.J."/>
            <person name="Chevrette M.G."/>
            <person name="De Carvalho L.P.S."/>
            <person name="Shen B."/>
        </authorList>
    </citation>
    <scope>NUCLEOTIDE SEQUENCE [LARGE SCALE GENOMIC DNA]</scope>
    <source>
        <strain evidence="11 12">NPDC053346</strain>
    </source>
</reference>
<dbReference type="Gene3D" id="3.30.470.10">
    <property type="match status" value="1"/>
</dbReference>
<evidence type="ECO:0000256" key="10">
    <source>
        <dbReference type="RuleBase" id="RU364094"/>
    </source>
</evidence>
<dbReference type="InterPro" id="IPR005785">
    <property type="entry name" value="B_amino_transI"/>
</dbReference>
<dbReference type="PANTHER" id="PTHR42743">
    <property type="entry name" value="AMINO-ACID AMINOTRANSFERASE"/>
    <property type="match status" value="1"/>
</dbReference>
<evidence type="ECO:0000256" key="7">
    <source>
        <dbReference type="ARBA" id="ARBA00048212"/>
    </source>
</evidence>
<dbReference type="InterPro" id="IPR043132">
    <property type="entry name" value="BCAT-like_C"/>
</dbReference>
<comment type="catalytic activity">
    <reaction evidence="7 10">
        <text>L-valine + 2-oxoglutarate = 3-methyl-2-oxobutanoate + L-glutamate</text>
        <dbReference type="Rhea" id="RHEA:24813"/>
        <dbReference type="ChEBI" id="CHEBI:11851"/>
        <dbReference type="ChEBI" id="CHEBI:16810"/>
        <dbReference type="ChEBI" id="CHEBI:29985"/>
        <dbReference type="ChEBI" id="CHEBI:57762"/>
        <dbReference type="EC" id="2.6.1.42"/>
    </reaction>
</comment>
<dbReference type="RefSeq" id="WP_399621205.1">
    <property type="nucleotide sequence ID" value="NZ_JBITYT010000020.1"/>
</dbReference>
<keyword evidence="5 10" id="KW-0032">Aminotransferase</keyword>
<keyword evidence="10" id="KW-0028">Amino-acid biosynthesis</keyword>
<dbReference type="Proteomes" id="UP001614391">
    <property type="component" value="Unassembled WGS sequence"/>
</dbReference>
<dbReference type="NCBIfam" id="NF005146">
    <property type="entry name" value="PRK06606.1"/>
    <property type="match status" value="1"/>
</dbReference>
<evidence type="ECO:0000256" key="1">
    <source>
        <dbReference type="ARBA" id="ARBA00004824"/>
    </source>
</evidence>
<comment type="catalytic activity">
    <reaction evidence="8 10">
        <text>L-isoleucine + 2-oxoglutarate = (S)-3-methyl-2-oxopentanoate + L-glutamate</text>
        <dbReference type="Rhea" id="RHEA:24801"/>
        <dbReference type="ChEBI" id="CHEBI:16810"/>
        <dbReference type="ChEBI" id="CHEBI:29985"/>
        <dbReference type="ChEBI" id="CHEBI:35146"/>
        <dbReference type="ChEBI" id="CHEBI:58045"/>
        <dbReference type="EC" id="2.6.1.42"/>
    </reaction>
</comment>
<accession>A0ABW8D1F0</accession>
<proteinExistence type="inferred from homology"/>
<evidence type="ECO:0000256" key="9">
    <source>
        <dbReference type="ARBA" id="ARBA00049229"/>
    </source>
</evidence>
<dbReference type="InterPro" id="IPR036038">
    <property type="entry name" value="Aminotransferase-like"/>
</dbReference>
<evidence type="ECO:0000313" key="12">
    <source>
        <dbReference type="Proteomes" id="UP001614391"/>
    </source>
</evidence>
<dbReference type="GO" id="GO:0004084">
    <property type="term" value="F:branched-chain-amino-acid transaminase activity"/>
    <property type="evidence" value="ECO:0007669"/>
    <property type="project" value="UniProtKB-EC"/>
</dbReference>
<evidence type="ECO:0000256" key="2">
    <source>
        <dbReference type="ARBA" id="ARBA00004931"/>
    </source>
</evidence>
<evidence type="ECO:0000256" key="5">
    <source>
        <dbReference type="ARBA" id="ARBA00022576"/>
    </source>
</evidence>
<evidence type="ECO:0000313" key="11">
    <source>
        <dbReference type="EMBL" id="MFI9123655.1"/>
    </source>
</evidence>
<comment type="catalytic activity">
    <reaction evidence="9 10">
        <text>L-leucine + 2-oxoglutarate = 4-methyl-2-oxopentanoate + L-glutamate</text>
        <dbReference type="Rhea" id="RHEA:18321"/>
        <dbReference type="ChEBI" id="CHEBI:16810"/>
        <dbReference type="ChEBI" id="CHEBI:17865"/>
        <dbReference type="ChEBI" id="CHEBI:29985"/>
        <dbReference type="ChEBI" id="CHEBI:57427"/>
        <dbReference type="EC" id="2.6.1.42"/>
    </reaction>
</comment>
<evidence type="ECO:0000256" key="8">
    <source>
        <dbReference type="ARBA" id="ARBA00048798"/>
    </source>
</evidence>
<dbReference type="Pfam" id="PF01063">
    <property type="entry name" value="Aminotran_4"/>
    <property type="match status" value="1"/>
</dbReference>
<comment type="similarity">
    <text evidence="4 10">Belongs to the class-IV pyridoxal-phosphate-dependent aminotransferase family.</text>
</comment>
<comment type="function">
    <text evidence="10">Acts on leucine, isoleucine and valine.</text>
</comment>
<sequence>MERKAQRVDPLACAKYQEEITVKQPLSRSESSDGQSTNATWHPEWIWRNGVLTPWENATIHVKAVGHASVSAIFEGIRAYRSSDKESLLAFRLEEHLDRLLMSARLCRLHIPYTTQELHTAIVELLIANEYEEDVYIRPWAFPGGLVREMMVPSGAECEVVIDTWPMASNLSTPRDCTAAVSSWVRINEASMPPRAKTFSNYHNGRLAVLEARANGHDIPILLNERGKVSEGPGACIALVRDGVVITPSLTNGVLESITRDSALVLLREAGIPVEEREVDRTELYLADEVFFLGTAWEILPVTILDGLTVGDGKTGRVAALLEESYTAVVRGEGEGHKDWVTEVPRRPKA</sequence>
<gene>
    <name evidence="10" type="primary">ilvE</name>
    <name evidence="11" type="ORF">ACIGW0_30400</name>
</gene>
<evidence type="ECO:0000256" key="4">
    <source>
        <dbReference type="ARBA" id="ARBA00009320"/>
    </source>
</evidence>
<protein>
    <recommendedName>
        <fullName evidence="10">Branched-chain-amino-acid aminotransferase</fullName>
        <shortName evidence="10">BCAT</shortName>
        <ecNumber evidence="10">2.6.1.42</ecNumber>
    </recommendedName>
</protein>
<comment type="caution">
    <text evidence="11">The sequence shown here is derived from an EMBL/GenBank/DDBJ whole genome shotgun (WGS) entry which is preliminary data.</text>
</comment>
<dbReference type="EC" id="2.6.1.42" evidence="10"/>
<dbReference type="Gene3D" id="3.20.10.10">
    <property type="entry name" value="D-amino Acid Aminotransferase, subunit A, domain 2"/>
    <property type="match status" value="1"/>
</dbReference>
<dbReference type="CDD" id="cd00449">
    <property type="entry name" value="PLPDE_IV"/>
    <property type="match status" value="1"/>
</dbReference>
<dbReference type="SUPFAM" id="SSF56752">
    <property type="entry name" value="D-aminoacid aminotransferase-like PLP-dependent enzymes"/>
    <property type="match status" value="1"/>
</dbReference>
<keyword evidence="12" id="KW-1185">Reference proteome</keyword>
<organism evidence="11 12">
    <name type="scientific">Streptomyces bikiniensis</name>
    <dbReference type="NCBI Taxonomy" id="1896"/>
    <lineage>
        <taxon>Bacteria</taxon>
        <taxon>Bacillati</taxon>
        <taxon>Actinomycetota</taxon>
        <taxon>Actinomycetes</taxon>
        <taxon>Kitasatosporales</taxon>
        <taxon>Streptomycetaceae</taxon>
        <taxon>Streptomyces</taxon>
    </lineage>
</organism>
<dbReference type="EMBL" id="JBITYT010000020">
    <property type="protein sequence ID" value="MFI9123655.1"/>
    <property type="molecule type" value="Genomic_DNA"/>
</dbReference>
<comment type="pathway">
    <text evidence="2 10">Amino-acid biosynthesis; L-valine biosynthesis; L-valine from pyruvate: step 4/4.</text>
</comment>
<keyword evidence="10" id="KW-0663">Pyridoxal phosphate</keyword>
<keyword evidence="10" id="KW-0100">Branched-chain amino acid biosynthesis</keyword>
<dbReference type="PANTHER" id="PTHR42743:SF11">
    <property type="entry name" value="AMINODEOXYCHORISMATE LYASE"/>
    <property type="match status" value="1"/>
</dbReference>